<dbReference type="PANTHER" id="PTHR23155:SF1044">
    <property type="entry name" value="DISEASE RESISTANCE PROTEIN RPS2"/>
    <property type="match status" value="1"/>
</dbReference>
<dbReference type="Pfam" id="PF00931">
    <property type="entry name" value="NB-ARC"/>
    <property type="match status" value="1"/>
</dbReference>
<gene>
    <name evidence="4" type="ORF">V6N12_062035</name>
</gene>
<proteinExistence type="predicted"/>
<dbReference type="Proteomes" id="UP001472677">
    <property type="component" value="Unassembled WGS sequence"/>
</dbReference>
<dbReference type="InterPro" id="IPR058922">
    <property type="entry name" value="WHD_DRP"/>
</dbReference>
<sequence length="234" mass="26591">MPKCKISGGRIGESNALTCGFHTEDVLRSTREVEQLITQHTKFHGGECFLEIIGIPEPSVGSKLLLTTRSSDVCRQVGCRVIKVKPLMKEEAWKLFLEKVGHDILNIPGWNQLQSFAEGGLIQLWIAEGLVEEIDSIQAEFDRGRAIMNGLINNCLLELFTKSDNRRLVKMHDLLRDMALHIAKSRFLVKAVTMLRKLPDVQEWNKDLEKVSFMNNREMYIPSEMSAPKCPRSL</sequence>
<dbReference type="InterPro" id="IPR044974">
    <property type="entry name" value="Disease_R_plants"/>
</dbReference>
<evidence type="ECO:0000259" key="2">
    <source>
        <dbReference type="Pfam" id="PF00931"/>
    </source>
</evidence>
<dbReference type="PANTHER" id="PTHR23155">
    <property type="entry name" value="DISEASE RESISTANCE PROTEIN RP"/>
    <property type="match status" value="1"/>
</dbReference>
<feature type="domain" description="NB-ARC" evidence="2">
    <location>
        <begin position="53"/>
        <end position="102"/>
    </location>
</feature>
<organism evidence="4 5">
    <name type="scientific">Hibiscus sabdariffa</name>
    <name type="common">roselle</name>
    <dbReference type="NCBI Taxonomy" id="183260"/>
    <lineage>
        <taxon>Eukaryota</taxon>
        <taxon>Viridiplantae</taxon>
        <taxon>Streptophyta</taxon>
        <taxon>Embryophyta</taxon>
        <taxon>Tracheophyta</taxon>
        <taxon>Spermatophyta</taxon>
        <taxon>Magnoliopsida</taxon>
        <taxon>eudicotyledons</taxon>
        <taxon>Gunneridae</taxon>
        <taxon>Pentapetalae</taxon>
        <taxon>rosids</taxon>
        <taxon>malvids</taxon>
        <taxon>Malvales</taxon>
        <taxon>Malvaceae</taxon>
        <taxon>Malvoideae</taxon>
        <taxon>Hibiscus</taxon>
    </lineage>
</organism>
<reference evidence="4 5" key="1">
    <citation type="journal article" date="2024" name="G3 (Bethesda)">
        <title>Genome assembly of Hibiscus sabdariffa L. provides insights into metabolisms of medicinal natural products.</title>
        <authorList>
            <person name="Kim T."/>
        </authorList>
    </citation>
    <scope>NUCLEOTIDE SEQUENCE [LARGE SCALE GENOMIC DNA]</scope>
    <source>
        <strain evidence="4">TK-2024</strain>
        <tissue evidence="4">Old leaves</tissue>
    </source>
</reference>
<name>A0ABR2DYT3_9ROSI</name>
<dbReference type="EMBL" id="JBBPBM010000021">
    <property type="protein sequence ID" value="KAK8549137.1"/>
    <property type="molecule type" value="Genomic_DNA"/>
</dbReference>
<protein>
    <recommendedName>
        <fullName evidence="6">NB-ARC domain-containing protein</fullName>
    </recommendedName>
</protein>
<feature type="domain" description="Disease resistance protein winged helix" evidence="3">
    <location>
        <begin position="116"/>
        <end position="179"/>
    </location>
</feature>
<keyword evidence="5" id="KW-1185">Reference proteome</keyword>
<evidence type="ECO:0000313" key="5">
    <source>
        <dbReference type="Proteomes" id="UP001472677"/>
    </source>
</evidence>
<keyword evidence="1" id="KW-0677">Repeat</keyword>
<dbReference type="InterPro" id="IPR002182">
    <property type="entry name" value="NB-ARC"/>
</dbReference>
<evidence type="ECO:0000313" key="4">
    <source>
        <dbReference type="EMBL" id="KAK8549137.1"/>
    </source>
</evidence>
<evidence type="ECO:0000259" key="3">
    <source>
        <dbReference type="Pfam" id="PF23559"/>
    </source>
</evidence>
<evidence type="ECO:0000256" key="1">
    <source>
        <dbReference type="ARBA" id="ARBA00022737"/>
    </source>
</evidence>
<comment type="caution">
    <text evidence="4">The sequence shown here is derived from an EMBL/GenBank/DDBJ whole genome shotgun (WGS) entry which is preliminary data.</text>
</comment>
<dbReference type="Pfam" id="PF23559">
    <property type="entry name" value="WHD_DRP"/>
    <property type="match status" value="1"/>
</dbReference>
<accession>A0ABR2DYT3</accession>
<evidence type="ECO:0008006" key="6">
    <source>
        <dbReference type="Google" id="ProtNLM"/>
    </source>
</evidence>